<name>A0A151NUQ2_ALLMI</name>
<protein>
    <submittedName>
        <fullName evidence="1">Uncharacterized protein</fullName>
    </submittedName>
</protein>
<dbReference type="Proteomes" id="UP000050525">
    <property type="component" value="Unassembled WGS sequence"/>
</dbReference>
<gene>
    <name evidence="1" type="ORF">Y1Q_0009516</name>
</gene>
<comment type="caution">
    <text evidence="1">The sequence shown here is derived from an EMBL/GenBank/DDBJ whole genome shotgun (WGS) entry which is preliminary data.</text>
</comment>
<organism evidence="1 2">
    <name type="scientific">Alligator mississippiensis</name>
    <name type="common">American alligator</name>
    <dbReference type="NCBI Taxonomy" id="8496"/>
    <lineage>
        <taxon>Eukaryota</taxon>
        <taxon>Metazoa</taxon>
        <taxon>Chordata</taxon>
        <taxon>Craniata</taxon>
        <taxon>Vertebrata</taxon>
        <taxon>Euteleostomi</taxon>
        <taxon>Archelosauria</taxon>
        <taxon>Archosauria</taxon>
        <taxon>Crocodylia</taxon>
        <taxon>Alligatoridae</taxon>
        <taxon>Alligatorinae</taxon>
        <taxon>Alligator</taxon>
    </lineage>
</organism>
<evidence type="ECO:0000313" key="2">
    <source>
        <dbReference type="Proteomes" id="UP000050525"/>
    </source>
</evidence>
<dbReference type="EMBL" id="AKHW03001922">
    <property type="protein sequence ID" value="KYO40473.1"/>
    <property type="molecule type" value="Genomic_DNA"/>
</dbReference>
<dbReference type="AlphaFoldDB" id="A0A151NUQ2"/>
<reference evidence="1 2" key="1">
    <citation type="journal article" date="2012" name="Genome Biol.">
        <title>Sequencing three crocodilian genomes to illuminate the evolution of archosaurs and amniotes.</title>
        <authorList>
            <person name="St John J.A."/>
            <person name="Braun E.L."/>
            <person name="Isberg S.R."/>
            <person name="Miles L.G."/>
            <person name="Chong A.Y."/>
            <person name="Gongora J."/>
            <person name="Dalzell P."/>
            <person name="Moran C."/>
            <person name="Bed'hom B."/>
            <person name="Abzhanov A."/>
            <person name="Burgess S.C."/>
            <person name="Cooksey A.M."/>
            <person name="Castoe T.A."/>
            <person name="Crawford N.G."/>
            <person name="Densmore L.D."/>
            <person name="Drew J.C."/>
            <person name="Edwards S.V."/>
            <person name="Faircloth B.C."/>
            <person name="Fujita M.K."/>
            <person name="Greenwold M.J."/>
            <person name="Hoffmann F.G."/>
            <person name="Howard J.M."/>
            <person name="Iguchi T."/>
            <person name="Janes D.E."/>
            <person name="Khan S.Y."/>
            <person name="Kohno S."/>
            <person name="de Koning A.J."/>
            <person name="Lance S.L."/>
            <person name="McCarthy F.M."/>
            <person name="McCormack J.E."/>
            <person name="Merchant M.E."/>
            <person name="Peterson D.G."/>
            <person name="Pollock D.D."/>
            <person name="Pourmand N."/>
            <person name="Raney B.J."/>
            <person name="Roessler K.A."/>
            <person name="Sanford J.R."/>
            <person name="Sawyer R.H."/>
            <person name="Schmidt C.J."/>
            <person name="Triplett E.W."/>
            <person name="Tuberville T.D."/>
            <person name="Venegas-Anaya M."/>
            <person name="Howard J.T."/>
            <person name="Jarvis E.D."/>
            <person name="Guillette L.J.Jr."/>
            <person name="Glenn T.C."/>
            <person name="Green R.E."/>
            <person name="Ray D.A."/>
        </authorList>
    </citation>
    <scope>NUCLEOTIDE SEQUENCE [LARGE SCALE GENOMIC DNA]</scope>
    <source>
        <strain evidence="1">KSC_2009_1</strain>
    </source>
</reference>
<keyword evidence="2" id="KW-1185">Reference proteome</keyword>
<accession>A0A151NUQ2</accession>
<sequence length="72" mass="8746">MTQVTGNEIFLQPHFISGERTLSNDVSFYDRLKKLWPYSSRKLKKWLLSENLFTKWQTLIQHWRCQVFVQAQ</sequence>
<proteinExistence type="predicted"/>
<evidence type="ECO:0000313" key="1">
    <source>
        <dbReference type="EMBL" id="KYO40473.1"/>
    </source>
</evidence>